<evidence type="ECO:0000313" key="3">
    <source>
        <dbReference type="EMBL" id="BAU47604.1"/>
    </source>
</evidence>
<feature type="transmembrane region" description="Helical" evidence="1">
    <location>
        <begin position="359"/>
        <end position="378"/>
    </location>
</feature>
<dbReference type="OrthoDB" id="9803824at2"/>
<protein>
    <submittedName>
        <fullName evidence="3">Molecular chaperone TorD</fullName>
    </submittedName>
</protein>
<organism evidence="3 4">
    <name type="scientific">Sulfurifustis variabilis</name>
    <dbReference type="NCBI Taxonomy" id="1675686"/>
    <lineage>
        <taxon>Bacteria</taxon>
        <taxon>Pseudomonadati</taxon>
        <taxon>Pseudomonadota</taxon>
        <taxon>Gammaproteobacteria</taxon>
        <taxon>Acidiferrobacterales</taxon>
        <taxon>Acidiferrobacteraceae</taxon>
        <taxon>Sulfurifustis</taxon>
    </lineage>
</organism>
<dbReference type="SMART" id="SM01080">
    <property type="entry name" value="CHASE2"/>
    <property type="match status" value="1"/>
</dbReference>
<dbReference type="AlphaFoldDB" id="A0A1B4V888"/>
<feature type="transmembrane region" description="Helical" evidence="1">
    <location>
        <begin position="390"/>
        <end position="410"/>
    </location>
</feature>
<evidence type="ECO:0000313" key="4">
    <source>
        <dbReference type="Proteomes" id="UP000218899"/>
    </source>
</evidence>
<dbReference type="Proteomes" id="UP000218899">
    <property type="component" value="Chromosome"/>
</dbReference>
<proteinExistence type="predicted"/>
<evidence type="ECO:0000256" key="1">
    <source>
        <dbReference type="SAM" id="Phobius"/>
    </source>
</evidence>
<dbReference type="KEGG" id="sva:SVA_1025"/>
<dbReference type="RefSeq" id="WP_096459685.1">
    <property type="nucleotide sequence ID" value="NZ_AP014936.1"/>
</dbReference>
<gene>
    <name evidence="3" type="ORF">SVA_1025</name>
</gene>
<keyword evidence="4" id="KW-1185">Reference proteome</keyword>
<feature type="transmembrane region" description="Helical" evidence="1">
    <location>
        <begin position="332"/>
        <end position="352"/>
    </location>
</feature>
<sequence length="596" mass="65587">MHGPVLRIARTLTLPLGRLSERLGNRFYIGLAVVLAAAFAWAILAGHTGGLKNRAYDAIMKSRFNVPAADPDIVLVDIDEASLAAMAPQYGRWPWPRSVMAELVEGLARQGSGAIVFDITFSDPDVFQIEADRYFREVAAGTPSTFFPMIRLNPENDPLSGLRLAEIPGVVPLDPSAPAEATVAMVVPYFLDALDGRRLGTNNLYADEDGIARRYHVHRDVRGWRIYSLPANVVAALGGAVPGQTDILLNWRGRPPAFRTVSFAPLYADLLKQKRERPENEFAGKIVVIGSTAPSLFDLKPTSVARDHPGLEILATGIDNLKNGDYLTELPGAVYVVVTMLGLALLAAAFVYNADYRLVRSLFTLVQTGFIVVTYLFLNYSTVFVDLTVPFTAGLAYFFVASTYGMALTLRRNGDPLFSTALDTGRECQVLFLVARFGGTHAGARRRVQAALSRQLGLTRYGAAATRLFKSAPLLHDLYRDAALYYWLVGPEATRPAIEDLFRMVTRTFARQPRERREAAGLVLALHTARFTVDAEGRWRDQGKRRFVDALAQVDGAGPTVRLDPAFVALCREQGKELPPVFDVPTEEREPRVPPI</sequence>
<feature type="domain" description="CHASE2" evidence="2">
    <location>
        <begin position="48"/>
        <end position="350"/>
    </location>
</feature>
<keyword evidence="1" id="KW-1133">Transmembrane helix</keyword>
<keyword evidence="1" id="KW-0472">Membrane</keyword>
<name>A0A1B4V888_9GAMM</name>
<evidence type="ECO:0000259" key="2">
    <source>
        <dbReference type="SMART" id="SM01080"/>
    </source>
</evidence>
<accession>A0A1B4V888</accession>
<reference evidence="3 4" key="1">
    <citation type="submission" date="2015-08" db="EMBL/GenBank/DDBJ databases">
        <title>Complete genome sequence of Sulfurifustis variabilis.</title>
        <authorList>
            <person name="Miura A."/>
            <person name="Kojima H."/>
            <person name="Fukui M."/>
        </authorList>
    </citation>
    <scope>NUCLEOTIDE SEQUENCE [LARGE SCALE GENOMIC DNA]</scope>
    <source>
        <strain evidence="4">skN76</strain>
    </source>
</reference>
<dbReference type="Pfam" id="PF05226">
    <property type="entry name" value="CHASE2"/>
    <property type="match status" value="1"/>
</dbReference>
<feature type="transmembrane region" description="Helical" evidence="1">
    <location>
        <begin position="27"/>
        <end position="44"/>
    </location>
</feature>
<dbReference type="InterPro" id="IPR007890">
    <property type="entry name" value="CHASE2"/>
</dbReference>
<dbReference type="EMBL" id="AP014936">
    <property type="protein sequence ID" value="BAU47604.1"/>
    <property type="molecule type" value="Genomic_DNA"/>
</dbReference>
<keyword evidence="1" id="KW-0812">Transmembrane</keyword>